<feature type="domain" description="4Fe-4S ferredoxin-type" evidence="15">
    <location>
        <begin position="105"/>
        <end position="134"/>
    </location>
</feature>
<protein>
    <recommendedName>
        <fullName evidence="12 13">Ion-translocating oxidoreductase complex subunit B</fullName>
        <ecNumber evidence="13">7.-.-.-</ecNumber>
    </recommendedName>
    <alternativeName>
        <fullName evidence="13">Rnf electron transport complex subunit B</fullName>
    </alternativeName>
</protein>
<evidence type="ECO:0000256" key="14">
    <source>
        <dbReference type="PIRSR" id="PIRSR005784-1"/>
    </source>
</evidence>
<feature type="binding site" evidence="13 14">
    <location>
        <position position="73"/>
    </location>
    <ligand>
        <name>[4Fe-4S] cluster</name>
        <dbReference type="ChEBI" id="CHEBI:49883"/>
        <label>1</label>
    </ligand>
</feature>
<dbReference type="Proteomes" id="UP000319828">
    <property type="component" value="Unassembled WGS sequence"/>
</dbReference>
<evidence type="ECO:0000256" key="2">
    <source>
        <dbReference type="ARBA" id="ARBA00022475"/>
    </source>
</evidence>
<feature type="binding site" evidence="13 14">
    <location>
        <position position="150"/>
    </location>
    <ligand>
        <name>[4Fe-4S] cluster</name>
        <dbReference type="ChEBI" id="CHEBI:49883"/>
        <label>3</label>
    </ligand>
</feature>
<keyword evidence="2 13" id="KW-1003">Cell membrane</keyword>
<evidence type="ECO:0000256" key="9">
    <source>
        <dbReference type="ARBA" id="ARBA00023004"/>
    </source>
</evidence>
<keyword evidence="5 13" id="KW-0479">Metal-binding</keyword>
<accession>A0A557P3N2</accession>
<feature type="binding site" evidence="13 14">
    <location>
        <position position="124"/>
    </location>
    <ligand>
        <name>[4Fe-4S] cluster</name>
        <dbReference type="ChEBI" id="CHEBI:49883"/>
        <label>3</label>
    </ligand>
</feature>
<keyword evidence="4 13" id="KW-0997">Cell inner membrane</keyword>
<comment type="caution">
    <text evidence="17">The sequence shown here is derived from an EMBL/GenBank/DDBJ whole genome shotgun (WGS) entry which is preliminary data.</text>
</comment>
<name>A0A557P3N2_9VIBR</name>
<evidence type="ECO:0000259" key="16">
    <source>
        <dbReference type="PROSITE" id="PS51656"/>
    </source>
</evidence>
<dbReference type="InterPro" id="IPR017900">
    <property type="entry name" value="4Fe4S_Fe_S_CS"/>
</dbReference>
<comment type="subcellular location">
    <subcellularLocation>
        <location evidence="13">Cell inner membrane</location>
    </subcellularLocation>
</comment>
<evidence type="ECO:0000256" key="12">
    <source>
        <dbReference type="ARBA" id="ARBA00067794"/>
    </source>
</evidence>
<dbReference type="SUPFAM" id="SSF54862">
    <property type="entry name" value="4Fe-4S ferredoxins"/>
    <property type="match status" value="1"/>
</dbReference>
<dbReference type="EMBL" id="VMKJ01000025">
    <property type="protein sequence ID" value="TVO35265.1"/>
    <property type="molecule type" value="Genomic_DNA"/>
</dbReference>
<dbReference type="InterPro" id="IPR016463">
    <property type="entry name" value="RnfB/RsxB_Proteobac"/>
</dbReference>
<dbReference type="Gene3D" id="3.30.70.20">
    <property type="match status" value="1"/>
</dbReference>
<dbReference type="GO" id="GO:0005886">
    <property type="term" value="C:plasma membrane"/>
    <property type="evidence" value="ECO:0007669"/>
    <property type="project" value="UniProtKB-SubCell"/>
</dbReference>
<evidence type="ECO:0000313" key="17">
    <source>
        <dbReference type="EMBL" id="TVO35265.1"/>
    </source>
</evidence>
<evidence type="ECO:0000256" key="3">
    <source>
        <dbReference type="ARBA" id="ARBA00022485"/>
    </source>
</evidence>
<dbReference type="HAMAP" id="MF_00463">
    <property type="entry name" value="RsxB_RnfB"/>
    <property type="match status" value="1"/>
</dbReference>
<feature type="binding site" evidence="13 14">
    <location>
        <position position="154"/>
    </location>
    <ligand>
        <name>[4Fe-4S] cluster</name>
        <dbReference type="ChEBI" id="CHEBI:49883"/>
        <label>2</label>
    </ligand>
</feature>
<evidence type="ECO:0000256" key="10">
    <source>
        <dbReference type="ARBA" id="ARBA00023014"/>
    </source>
</evidence>
<evidence type="ECO:0000259" key="15">
    <source>
        <dbReference type="PROSITE" id="PS51379"/>
    </source>
</evidence>
<evidence type="ECO:0000256" key="7">
    <source>
        <dbReference type="ARBA" id="ARBA00022967"/>
    </source>
</evidence>
<dbReference type="NCBIfam" id="TIGR01944">
    <property type="entry name" value="rnfB"/>
    <property type="match status" value="1"/>
</dbReference>
<dbReference type="Pfam" id="PF04060">
    <property type="entry name" value="FeS"/>
    <property type="match status" value="1"/>
</dbReference>
<evidence type="ECO:0000256" key="13">
    <source>
        <dbReference type="HAMAP-Rule" id="MF_00463"/>
    </source>
</evidence>
<dbReference type="PIRSF" id="PIRSF005784">
    <property type="entry name" value="Elect_transpt_RnfB"/>
    <property type="match status" value="1"/>
</dbReference>
<dbReference type="InterPro" id="IPR050294">
    <property type="entry name" value="RnfB_subfamily"/>
</dbReference>
<evidence type="ECO:0000256" key="5">
    <source>
        <dbReference type="ARBA" id="ARBA00022723"/>
    </source>
</evidence>
<feature type="binding site" evidence="13 14">
    <location>
        <position position="144"/>
    </location>
    <ligand>
        <name>[4Fe-4S] cluster</name>
        <dbReference type="ChEBI" id="CHEBI:49883"/>
        <label>3</label>
    </ligand>
</feature>
<comment type="function">
    <text evidence="13">Part of a membrane-bound complex that couples electron transfer with translocation of ions across the membrane.</text>
</comment>
<dbReference type="FunFam" id="1.10.15.40:FF:000001">
    <property type="entry name" value="Ion-translocating oxidoreductase complex subunit B"/>
    <property type="match status" value="1"/>
</dbReference>
<keyword evidence="9 13" id="KW-0408">Iron</keyword>
<dbReference type="PANTHER" id="PTHR42859:SF3">
    <property type="entry name" value="ION-TRANSLOCATING OXIDOREDUCTASE COMPLEX SUBUNIT B"/>
    <property type="match status" value="1"/>
</dbReference>
<dbReference type="InterPro" id="IPR007202">
    <property type="entry name" value="4Fe-4S_dom"/>
</dbReference>
<dbReference type="InterPro" id="IPR017896">
    <property type="entry name" value="4Fe4S_Fe-S-bd"/>
</dbReference>
<dbReference type="PROSITE" id="PS51379">
    <property type="entry name" value="4FE4S_FER_2"/>
    <property type="match status" value="2"/>
</dbReference>
<dbReference type="RefSeq" id="WP_144388528.1">
    <property type="nucleotide sequence ID" value="NZ_CANNCB010000020.1"/>
</dbReference>
<gene>
    <name evidence="17" type="primary">rsxB</name>
    <name evidence="13" type="synonym">rnfB</name>
    <name evidence="17" type="ORF">FOF44_11985</name>
</gene>
<feature type="domain" description="4Fe-4S ferredoxin-type" evidence="15">
    <location>
        <begin position="135"/>
        <end position="164"/>
    </location>
</feature>
<dbReference type="PROSITE" id="PS51656">
    <property type="entry name" value="4FE4S"/>
    <property type="match status" value="1"/>
</dbReference>
<organism evidence="17 18">
    <name type="scientific">Vibrio algivorus</name>
    <dbReference type="NCBI Taxonomy" id="1667024"/>
    <lineage>
        <taxon>Bacteria</taxon>
        <taxon>Pseudomonadati</taxon>
        <taxon>Pseudomonadota</taxon>
        <taxon>Gammaproteobacteria</taxon>
        <taxon>Vibrionales</taxon>
        <taxon>Vibrionaceae</taxon>
        <taxon>Vibrio</taxon>
    </lineage>
</organism>
<dbReference type="Pfam" id="PF14697">
    <property type="entry name" value="Fer4_21"/>
    <property type="match status" value="1"/>
</dbReference>
<keyword evidence="6 13" id="KW-0677">Repeat</keyword>
<evidence type="ECO:0000256" key="8">
    <source>
        <dbReference type="ARBA" id="ARBA00022982"/>
    </source>
</evidence>
<feature type="binding site" evidence="13 14">
    <location>
        <position position="147"/>
    </location>
    <ligand>
        <name>[4Fe-4S] cluster</name>
        <dbReference type="ChEBI" id="CHEBI:49883"/>
        <label>3</label>
    </ligand>
</feature>
<keyword evidence="3 13" id="KW-0004">4Fe-4S</keyword>
<comment type="similarity">
    <text evidence="13">Belongs to the 4Fe4S bacterial-type ferredoxin family. RnfB subfamily.</text>
</comment>
<dbReference type="NCBIfam" id="NF003475">
    <property type="entry name" value="PRK05113.1"/>
    <property type="match status" value="1"/>
</dbReference>
<keyword evidence="8 13" id="KW-0249">Electron transport</keyword>
<sequence length="199" mass="20909">MTTILIAVAAIAVLAAIFGVILGFASIRFKVEADPIVDQIDNILPQTQCGQCGYPGCRPYAEAIANGDEITKCPPGGQAGIEKLANLMGVDVPTDSNGVEDAVKKVAFIHEDMCIGCTKCIQACPVDAIVGGTKALHTVIKSECTGCDLCVAPCPTDCIEMIPIETTPDTWKWQLELIPVVTDLEPSSASADSKEQTVS</sequence>
<feature type="binding site" evidence="13 14">
    <location>
        <position position="114"/>
    </location>
    <ligand>
        <name>[4Fe-4S] cluster</name>
        <dbReference type="ChEBI" id="CHEBI:49883"/>
        <label>2</label>
    </ligand>
</feature>
<evidence type="ECO:0000256" key="4">
    <source>
        <dbReference type="ARBA" id="ARBA00022519"/>
    </source>
</evidence>
<dbReference type="GO" id="GO:0046872">
    <property type="term" value="F:metal ion binding"/>
    <property type="evidence" value="ECO:0007669"/>
    <property type="project" value="UniProtKB-KW"/>
</dbReference>
<keyword evidence="11 13" id="KW-0472">Membrane</keyword>
<dbReference type="InterPro" id="IPR010207">
    <property type="entry name" value="Elect_transpt_cplx_RnfB/RsxB"/>
</dbReference>
<feature type="binding site" evidence="13 14">
    <location>
        <position position="52"/>
    </location>
    <ligand>
        <name>[4Fe-4S] cluster</name>
        <dbReference type="ChEBI" id="CHEBI:49883"/>
        <label>1</label>
    </ligand>
</feature>
<proteinExistence type="inferred from homology"/>
<dbReference type="PROSITE" id="PS00198">
    <property type="entry name" value="4FE4S_FER_1"/>
    <property type="match status" value="2"/>
</dbReference>
<feature type="domain" description="4Fe-4S" evidence="16">
    <location>
        <begin position="32"/>
        <end position="90"/>
    </location>
</feature>
<dbReference type="PANTHER" id="PTHR42859">
    <property type="entry name" value="OXIDOREDUCTASE"/>
    <property type="match status" value="1"/>
</dbReference>
<evidence type="ECO:0000256" key="11">
    <source>
        <dbReference type="ARBA" id="ARBA00023136"/>
    </source>
</evidence>
<dbReference type="GO" id="GO:0022900">
    <property type="term" value="P:electron transport chain"/>
    <property type="evidence" value="ECO:0007669"/>
    <property type="project" value="UniProtKB-UniRule"/>
</dbReference>
<keyword evidence="10 13" id="KW-0411">Iron-sulfur</keyword>
<feature type="binding site" evidence="13 14">
    <location>
        <position position="57"/>
    </location>
    <ligand>
        <name>[4Fe-4S] cluster</name>
        <dbReference type="ChEBI" id="CHEBI:49883"/>
        <label>1</label>
    </ligand>
</feature>
<dbReference type="AlphaFoldDB" id="A0A557P3N2"/>
<dbReference type="Gene3D" id="1.10.15.40">
    <property type="entry name" value="Electron transport complex subunit B, putative Fe-S cluster"/>
    <property type="match status" value="1"/>
</dbReference>
<feature type="binding site" evidence="13 14">
    <location>
        <position position="120"/>
    </location>
    <ligand>
        <name>[4Fe-4S] cluster</name>
        <dbReference type="ChEBI" id="CHEBI:49883"/>
        <label>2</label>
    </ligand>
</feature>
<feature type="binding site" evidence="13 14">
    <location>
        <position position="117"/>
    </location>
    <ligand>
        <name>[4Fe-4S] cluster</name>
        <dbReference type="ChEBI" id="CHEBI:49883"/>
        <label>2</label>
    </ligand>
</feature>
<feature type="binding site" evidence="13 14">
    <location>
        <position position="49"/>
    </location>
    <ligand>
        <name>[4Fe-4S] cluster</name>
        <dbReference type="ChEBI" id="CHEBI:49883"/>
        <label>1</label>
    </ligand>
</feature>
<keyword evidence="7 13" id="KW-1278">Translocase</keyword>
<reference evidence="17 18" key="1">
    <citation type="submission" date="2019-07" db="EMBL/GenBank/DDBJ databases">
        <title>The draft genome sequence of Vibrio algivorus M1486.</title>
        <authorList>
            <person name="Meng X."/>
        </authorList>
    </citation>
    <scope>NUCLEOTIDE SEQUENCE [LARGE SCALE GENOMIC DNA]</scope>
    <source>
        <strain evidence="17 18">M1486</strain>
    </source>
</reference>
<feature type="region of interest" description="Hydrophobic" evidence="13">
    <location>
        <begin position="1"/>
        <end position="26"/>
    </location>
</feature>
<evidence type="ECO:0000256" key="1">
    <source>
        <dbReference type="ARBA" id="ARBA00022448"/>
    </source>
</evidence>
<evidence type="ECO:0000256" key="6">
    <source>
        <dbReference type="ARBA" id="ARBA00022737"/>
    </source>
</evidence>
<comment type="caution">
    <text evidence="13">Lacks conserved residue(s) required for the propagation of feature annotation.</text>
</comment>
<keyword evidence="1 13" id="KW-0813">Transport</keyword>
<comment type="cofactor">
    <cofactor evidence="13 14">
        <name>[4Fe-4S] cluster</name>
        <dbReference type="ChEBI" id="CHEBI:49883"/>
    </cofactor>
    <text evidence="13 14">Binds 3 [4Fe-4S] clusters.</text>
</comment>
<dbReference type="GO" id="GO:0051539">
    <property type="term" value="F:4 iron, 4 sulfur cluster binding"/>
    <property type="evidence" value="ECO:0007669"/>
    <property type="project" value="UniProtKB-UniRule"/>
</dbReference>
<dbReference type="GO" id="GO:0009055">
    <property type="term" value="F:electron transfer activity"/>
    <property type="evidence" value="ECO:0007669"/>
    <property type="project" value="InterPro"/>
</dbReference>
<comment type="subunit">
    <text evidence="13">The complex is composed of six subunits: RnfA, RnfB, RnfC, RnfD, RnfE and RnfG.</text>
</comment>
<dbReference type="EC" id="7.-.-.-" evidence="13"/>
<evidence type="ECO:0000313" key="18">
    <source>
        <dbReference type="Proteomes" id="UP000319828"/>
    </source>
</evidence>
<dbReference type="OrthoDB" id="9789936at2"/>